<reference evidence="2 3" key="1">
    <citation type="submission" date="2018-03" db="EMBL/GenBank/DDBJ databases">
        <title>Genomic Encyclopedia of Type Strains, Phase III (KMG-III): the genomes of soil and plant-associated and newly described type strains.</title>
        <authorList>
            <person name="Whitman W."/>
        </authorList>
    </citation>
    <scope>NUCLEOTIDE SEQUENCE [LARGE SCALE GENOMIC DNA]</scope>
    <source>
        <strain evidence="2 3">CGMCC 1.12484</strain>
    </source>
</reference>
<dbReference type="SUPFAM" id="SSF55811">
    <property type="entry name" value="Nudix"/>
    <property type="match status" value="1"/>
</dbReference>
<dbReference type="PROSITE" id="PS51462">
    <property type="entry name" value="NUDIX"/>
    <property type="match status" value="1"/>
</dbReference>
<evidence type="ECO:0000313" key="3">
    <source>
        <dbReference type="Proteomes" id="UP000237983"/>
    </source>
</evidence>
<dbReference type="InterPro" id="IPR015797">
    <property type="entry name" value="NUDIX_hydrolase-like_dom_sf"/>
</dbReference>
<gene>
    <name evidence="2" type="ORF">B0I08_101711</name>
</gene>
<dbReference type="CDD" id="cd03674">
    <property type="entry name" value="NUDIX_Hydrolase"/>
    <property type="match status" value="1"/>
</dbReference>
<dbReference type="RefSeq" id="WP_106209783.1">
    <property type="nucleotide sequence ID" value="NZ_PVTL01000001.1"/>
</dbReference>
<keyword evidence="3" id="KW-1185">Reference proteome</keyword>
<evidence type="ECO:0000259" key="1">
    <source>
        <dbReference type="PROSITE" id="PS51462"/>
    </source>
</evidence>
<protein>
    <submittedName>
        <fullName evidence="2">8-oxo-dGTP pyrophosphatase MutT (NUDIX family)</fullName>
    </submittedName>
</protein>
<accession>A0A2T0VK48</accession>
<dbReference type="Gene3D" id="3.90.79.10">
    <property type="entry name" value="Nucleoside Triphosphate Pyrophosphohydrolase"/>
    <property type="match status" value="1"/>
</dbReference>
<proteinExistence type="predicted"/>
<evidence type="ECO:0000313" key="2">
    <source>
        <dbReference type="EMBL" id="PRY70574.1"/>
    </source>
</evidence>
<name>A0A2T0VK48_9MICO</name>
<organism evidence="2 3">
    <name type="scientific">Glaciihabitans tibetensis</name>
    <dbReference type="NCBI Taxonomy" id="1266600"/>
    <lineage>
        <taxon>Bacteria</taxon>
        <taxon>Bacillati</taxon>
        <taxon>Actinomycetota</taxon>
        <taxon>Actinomycetes</taxon>
        <taxon>Micrococcales</taxon>
        <taxon>Microbacteriaceae</taxon>
        <taxon>Glaciihabitans</taxon>
    </lineage>
</organism>
<dbReference type="OrthoDB" id="129709at2"/>
<dbReference type="Proteomes" id="UP000237983">
    <property type="component" value="Unassembled WGS sequence"/>
</dbReference>
<dbReference type="EMBL" id="PVTL01000001">
    <property type="protein sequence ID" value="PRY70574.1"/>
    <property type="molecule type" value="Genomic_DNA"/>
</dbReference>
<dbReference type="AlphaFoldDB" id="A0A2T0VK48"/>
<dbReference type="InterPro" id="IPR000086">
    <property type="entry name" value="NUDIX_hydrolase_dom"/>
</dbReference>
<dbReference type="Pfam" id="PF00293">
    <property type="entry name" value="NUDIX"/>
    <property type="match status" value="1"/>
</dbReference>
<sequence length="231" mass="24633">MTSAPSHATAPDSPIVGLAASLAQWRPISLEQSDLRDEYLRFIGSMDAPLARSGGPEHITASCFVFTPDLANVLLCFHRKGQFWVQLGGHVEALDPSVASAALREAHEEGGIVDLAPLGSHPVDVNRHALSSSYGTCRVHWDIGYAAIAQPGAIPVTSEESEDVAWWPVDALPDNVPPMFAERLATVLAQTAIVQTTTSQTRTAETTTIRTTTILRRIIQTDAAGATSAKA</sequence>
<feature type="domain" description="Nudix hydrolase" evidence="1">
    <location>
        <begin position="56"/>
        <end position="191"/>
    </location>
</feature>
<comment type="caution">
    <text evidence="2">The sequence shown here is derived from an EMBL/GenBank/DDBJ whole genome shotgun (WGS) entry which is preliminary data.</text>
</comment>